<dbReference type="SUPFAM" id="SSF101898">
    <property type="entry name" value="NHL repeat"/>
    <property type="match status" value="1"/>
</dbReference>
<organism evidence="2">
    <name type="scientific">Naegleria gruberi</name>
    <name type="common">Amoeba</name>
    <dbReference type="NCBI Taxonomy" id="5762"/>
    <lineage>
        <taxon>Eukaryota</taxon>
        <taxon>Discoba</taxon>
        <taxon>Heterolobosea</taxon>
        <taxon>Tetramitia</taxon>
        <taxon>Eutetramitia</taxon>
        <taxon>Vahlkampfiidae</taxon>
        <taxon>Naegleria</taxon>
    </lineage>
</organism>
<dbReference type="Gene3D" id="2.120.10.30">
    <property type="entry name" value="TolB, C-terminal domain"/>
    <property type="match status" value="1"/>
</dbReference>
<dbReference type="GO" id="GO:0043161">
    <property type="term" value="P:proteasome-mediated ubiquitin-dependent protein catabolic process"/>
    <property type="evidence" value="ECO:0007669"/>
    <property type="project" value="TreeGrafter"/>
</dbReference>
<dbReference type="PANTHER" id="PTHR24104:SF51">
    <property type="entry name" value="SMP-30_GLUCONOLACTONASE_LRE-LIKE REGION DOMAIN-CONTAINING PROTEIN"/>
    <property type="match status" value="1"/>
</dbReference>
<keyword evidence="2" id="KW-1185">Reference proteome</keyword>
<evidence type="ECO:0000313" key="2">
    <source>
        <dbReference type="Proteomes" id="UP000006671"/>
    </source>
</evidence>
<dbReference type="InParanoid" id="D2W0D1"/>
<reference evidence="1 2" key="1">
    <citation type="journal article" date="2010" name="Cell">
        <title>The genome of Naegleria gruberi illuminates early eukaryotic versatility.</title>
        <authorList>
            <person name="Fritz-Laylin L.K."/>
            <person name="Prochnik S.E."/>
            <person name="Ginger M.L."/>
            <person name="Dacks J.B."/>
            <person name="Carpenter M.L."/>
            <person name="Field M.C."/>
            <person name="Kuo A."/>
            <person name="Paredez A."/>
            <person name="Chapman J."/>
            <person name="Pham J."/>
            <person name="Shu S."/>
            <person name="Neupane R."/>
            <person name="Cipriano M."/>
            <person name="Mancuso J."/>
            <person name="Tu H."/>
            <person name="Salamov A."/>
            <person name="Lindquist E."/>
            <person name="Shapiro H."/>
            <person name="Lucas S."/>
            <person name="Grigoriev I.V."/>
            <person name="Cande W.Z."/>
            <person name="Fulton C."/>
            <person name="Rokhsar D.S."/>
            <person name="Dawson S.C."/>
        </authorList>
    </citation>
    <scope>NUCLEOTIDE SEQUENCE [LARGE SCALE GENOMIC DNA]</scope>
    <source>
        <strain evidence="1 2">NEG-M</strain>
    </source>
</reference>
<dbReference type="InterPro" id="IPR011042">
    <property type="entry name" value="6-blade_b-propeller_TolB-like"/>
</dbReference>
<evidence type="ECO:0000313" key="1">
    <source>
        <dbReference type="EMBL" id="EFC37454.1"/>
    </source>
</evidence>
<dbReference type="GeneID" id="8861057"/>
<name>D2W0D1_NAEGR</name>
<dbReference type="GO" id="GO:0061630">
    <property type="term" value="F:ubiquitin protein ligase activity"/>
    <property type="evidence" value="ECO:0007669"/>
    <property type="project" value="TreeGrafter"/>
</dbReference>
<dbReference type="RefSeq" id="XP_002670198.1">
    <property type="nucleotide sequence ID" value="XM_002670152.1"/>
</dbReference>
<dbReference type="GO" id="GO:0000209">
    <property type="term" value="P:protein polyubiquitination"/>
    <property type="evidence" value="ECO:0007669"/>
    <property type="project" value="TreeGrafter"/>
</dbReference>
<dbReference type="OrthoDB" id="6048873at2759"/>
<sequence length="353" mass="40291">MSTNLITNLGCVVVQLVDFVTSDRMYLLDHVSKIDDSEQDLEHTRPLFRFLQSKMRKYAKYVGFDYQRFDANVGKLNGDNMSYPLDVKISTDYQCILVCDQLKNRIVVFDYNTLKQKKVIDWHSDSVRPRYMAIEIIDSRELYLYFTNTKFGVVKCKLSTLLCDSKDKFAVPDIKEWTRKVTDPQGLTIKYRPYNQNLILVCEKTEKQIQFLDSNTGSVLRSISLASDLLGPWSISFNSLGDLIIGDCDKRKIFVLRQDGDSYTVVNSFGTFKDIYGLSIDYSNDYIYASDFANAIQVFTPTGELVKKITHGSIINPIGIHIDNKGGRLLFSDYSSMHLVCLASPGSFDTTNQ</sequence>
<dbReference type="Proteomes" id="UP000006671">
    <property type="component" value="Unassembled WGS sequence"/>
</dbReference>
<dbReference type="VEuPathDB" id="AmoebaDB:NAEGRDRAFT_74817"/>
<dbReference type="KEGG" id="ngr:NAEGRDRAFT_74817"/>
<gene>
    <name evidence="1" type="ORF">NAEGRDRAFT_74817</name>
</gene>
<accession>D2W0D1</accession>
<dbReference type="EMBL" id="GG738918">
    <property type="protein sequence ID" value="EFC37454.1"/>
    <property type="molecule type" value="Genomic_DNA"/>
</dbReference>
<dbReference type="AlphaFoldDB" id="D2W0D1"/>
<protein>
    <submittedName>
        <fullName evidence="1">Predicted protein</fullName>
    </submittedName>
</protein>
<dbReference type="InterPro" id="IPR050952">
    <property type="entry name" value="TRIM-NHL_E3_ligases"/>
</dbReference>
<dbReference type="PANTHER" id="PTHR24104">
    <property type="entry name" value="E3 UBIQUITIN-PROTEIN LIGASE NHLRC1-RELATED"/>
    <property type="match status" value="1"/>
</dbReference>
<proteinExistence type="predicted"/>